<dbReference type="Gene3D" id="3.40.50.1980">
    <property type="entry name" value="Nitrogenase molybdenum iron protein domain"/>
    <property type="match status" value="3"/>
</dbReference>
<dbReference type="PANTHER" id="PTHR33712">
    <property type="entry name" value="LIGHT-INDEPENDENT PROTOCHLOROPHYLLIDE REDUCTASE SUBUNIT B"/>
    <property type="match status" value="1"/>
</dbReference>
<dbReference type="Pfam" id="PF00148">
    <property type="entry name" value="Oxidored_nitro"/>
    <property type="match status" value="1"/>
</dbReference>
<dbReference type="AlphaFoldDB" id="A0A7C5Z7G5"/>
<comment type="caution">
    <text evidence="3">The sequence shown here is derived from an EMBL/GenBank/DDBJ whole genome shotgun (WGS) entry which is preliminary data.</text>
</comment>
<evidence type="ECO:0000256" key="1">
    <source>
        <dbReference type="ARBA" id="ARBA00023231"/>
    </source>
</evidence>
<name>A0A7C5Z7G5_9FIRM</name>
<keyword evidence="1" id="KW-0535">Nitrogen fixation</keyword>
<dbReference type="InterPro" id="IPR050152">
    <property type="entry name" value="ChlB/BchB/BchZ"/>
</dbReference>
<organism evidence="3">
    <name type="scientific">Caldicellulosiruptor owensensis</name>
    <dbReference type="NCBI Taxonomy" id="55205"/>
    <lineage>
        <taxon>Bacteria</taxon>
        <taxon>Bacillati</taxon>
        <taxon>Bacillota</taxon>
        <taxon>Bacillota incertae sedis</taxon>
        <taxon>Caldicellulosiruptorales</taxon>
        <taxon>Caldicellulosiruptoraceae</taxon>
        <taxon>Caldicellulosiruptor</taxon>
    </lineage>
</organism>
<dbReference type="PANTHER" id="PTHR33712:SF7">
    <property type="entry name" value="LIGHT-INDEPENDENT PROTOCHLOROPHYLLIDE REDUCTASE SUBUNIT B"/>
    <property type="match status" value="1"/>
</dbReference>
<protein>
    <submittedName>
        <fullName evidence="3">Nitrogenase</fullName>
    </submittedName>
</protein>
<gene>
    <name evidence="3" type="ORF">ENL71_00910</name>
</gene>
<dbReference type="GO" id="GO:0016163">
    <property type="term" value="F:nitrogenase activity"/>
    <property type="evidence" value="ECO:0007669"/>
    <property type="project" value="InterPro"/>
</dbReference>
<accession>A0A7C5Z7G5</accession>
<dbReference type="InterPro" id="IPR000510">
    <property type="entry name" value="Nase/OxRdtase_comp1"/>
</dbReference>
<evidence type="ECO:0000259" key="2">
    <source>
        <dbReference type="Pfam" id="PF00148"/>
    </source>
</evidence>
<reference evidence="3" key="1">
    <citation type="journal article" date="2020" name="mSystems">
        <title>Genome- and Community-Level Interaction Insights into Carbon Utilization and Element Cycling Functions of Hydrothermarchaeota in Hydrothermal Sediment.</title>
        <authorList>
            <person name="Zhou Z."/>
            <person name="Liu Y."/>
            <person name="Xu W."/>
            <person name="Pan J."/>
            <person name="Luo Z.H."/>
            <person name="Li M."/>
        </authorList>
    </citation>
    <scope>NUCLEOTIDE SEQUENCE [LARGE SCALE GENOMIC DNA]</scope>
    <source>
        <strain evidence="3">SpSt-102</strain>
    </source>
</reference>
<evidence type="ECO:0000313" key="3">
    <source>
        <dbReference type="EMBL" id="HHS01100.1"/>
    </source>
</evidence>
<dbReference type="PROSITE" id="PS00090">
    <property type="entry name" value="NITROGENASE_1_2"/>
    <property type="match status" value="1"/>
</dbReference>
<dbReference type="EMBL" id="DRUZ01000012">
    <property type="protein sequence ID" value="HHS01100.1"/>
    <property type="molecule type" value="Genomic_DNA"/>
</dbReference>
<proteinExistence type="predicted"/>
<dbReference type="CDD" id="cd01965">
    <property type="entry name" value="Nitrogenase_MoFe_beta_like"/>
    <property type="match status" value="1"/>
</dbReference>
<dbReference type="InterPro" id="IPR000318">
    <property type="entry name" value="Nase_comp1_CS"/>
</dbReference>
<dbReference type="SUPFAM" id="SSF53807">
    <property type="entry name" value="Helical backbone' metal receptor"/>
    <property type="match status" value="1"/>
</dbReference>
<dbReference type="Gene3D" id="1.20.89.10">
    <property type="entry name" value="Nitrogenase Molybdenum-iron Protein, subunit B, domain 4"/>
    <property type="match status" value="1"/>
</dbReference>
<sequence>MATKLSSPLISKANRHVTINPPKMCQPIGAMYATLGIDKAVPLVQGSQGCCTYVRYQFNRHFKEPVNIAVTSFHEDAAVFGGRRNLIEGIRNLVFRYAPKVIGVVTTCSSETIGDDIEAFIKEAYKKVREELGDEVAQSVFVVPIHTPSYAGTHVKGYDTATVSYIKYFAKSKEPNQKLYIIPGMINPGDIEEVKHLLSLMGVEYSVLFDISKTLNSPLMPPKPLYPEGGTPWQELEDCANGKAILALCPHAGGTGASYLESEFGVKSILGPFPVGVENTDKFIENVASIYEIEIPEEVKVERGLLLDAMADTCQYTMMRRAAVFGDPDIVIAVTKFLCELGMDVKVVETATPSPTFADEIKKIFDEYNIEGEILVDSDLYEFEYLAKEAGVEVILGNSKAVEVAKSVKCPVVRIGFPVYDRVGYFRYGITGYKGSIWLLDLIVNTILDYSYPHDKLHQ</sequence>
<feature type="domain" description="Nitrogenase/oxidoreductase component 1" evidence="2">
    <location>
        <begin position="25"/>
        <end position="447"/>
    </location>
</feature>